<dbReference type="PANTHER" id="PTHR30461">
    <property type="entry name" value="DNA-INVERTASE FROM LAMBDOID PROPHAGE"/>
    <property type="match status" value="1"/>
</dbReference>
<evidence type="ECO:0008006" key="6">
    <source>
        <dbReference type="Google" id="ProtNLM"/>
    </source>
</evidence>
<accession>A0A371JGZ8</accession>
<reference evidence="4 5" key="1">
    <citation type="journal article" date="2017" name="Genome Announc.">
        <title>Draft Genome Sequence of a Sporulating and Motile Strain of Lachnotalea glycerini Isolated from Water in Quebec City, Canada.</title>
        <authorList>
            <person name="Maheux A.F."/>
            <person name="Boudreau D.K."/>
            <person name="Berube E."/>
            <person name="Boissinot M."/>
            <person name="Raymond F."/>
            <person name="Brodeur S."/>
            <person name="Corbeil J."/>
            <person name="Isabel S."/>
            <person name="Omar R.F."/>
            <person name="Bergeron M.G."/>
        </authorList>
    </citation>
    <scope>NUCLEOTIDE SEQUENCE [LARGE SCALE GENOMIC DNA]</scope>
    <source>
        <strain evidence="4 5">CCRI-19302</strain>
    </source>
</reference>
<dbReference type="EMBL" id="NOKA02000007">
    <property type="protein sequence ID" value="RDY32010.1"/>
    <property type="molecule type" value="Genomic_DNA"/>
</dbReference>
<feature type="coiled-coil region" evidence="1">
    <location>
        <begin position="440"/>
        <end position="505"/>
    </location>
</feature>
<sequence length="539" mass="62871">MKVVSKNIAFYLRLSQEDLDNGKSLKEESNSISNQRKLLDDFIKRRKEFSCICVTEYCDDGYTGTNFERPGFQKMLKDIQTGKIDTIILKDYSRLGRNFIQVGKFLEEVFPELEIRVISINDGYDSNNVICTAEGINIPVMNLINDFYVKDLSKKVKSGIRTRQKQGQCISANAIFGYKKSVKDIHKLEIDEDTAFIVEMIFDYALTGKNSIQIAKVLNEQQIKTPAWYKNKSDRRNYDIDSKTIWTAAKVMKIIRDQRYAGDMVGNVRVTTKVAKNDNIRVHRKDWIIVENTHKGIVSKEVFRKVNDEIMPLKERTNVALGDNRRHGFCYCGYCGRVLQKENNPVNPYLFCIRQKYDLECRCDEMKIMNIPLQAALSAMFVKYVSSLIELQTFVKRSKIKIFQNHKSEMSGNEIEKEILKLKQSTIGLNQRYHEGSFTKEMYILQKDKIKIQIEELEDKKLQILNGIGDKNAQKEWEKELEEKIEKFKDRISFTESELEEVISRVDVYSQSEIRVKWRFLDFTAKATNYLLRAQKIAC</sequence>
<dbReference type="Proteomes" id="UP000216411">
    <property type="component" value="Unassembled WGS sequence"/>
</dbReference>
<dbReference type="SUPFAM" id="SSF53041">
    <property type="entry name" value="Resolvase-like"/>
    <property type="match status" value="1"/>
</dbReference>
<dbReference type="PANTHER" id="PTHR30461:SF23">
    <property type="entry name" value="DNA RECOMBINASE-RELATED"/>
    <property type="match status" value="1"/>
</dbReference>
<dbReference type="Gene3D" id="3.40.50.1390">
    <property type="entry name" value="Resolvase, N-terminal catalytic domain"/>
    <property type="match status" value="1"/>
</dbReference>
<dbReference type="SMART" id="SM00857">
    <property type="entry name" value="Resolvase"/>
    <property type="match status" value="1"/>
</dbReference>
<dbReference type="InterPro" id="IPR036162">
    <property type="entry name" value="Resolvase-like_N_sf"/>
</dbReference>
<dbReference type="GO" id="GO:0003677">
    <property type="term" value="F:DNA binding"/>
    <property type="evidence" value="ECO:0007669"/>
    <property type="project" value="InterPro"/>
</dbReference>
<dbReference type="InterPro" id="IPR038109">
    <property type="entry name" value="DNA_bind_recomb_sf"/>
</dbReference>
<dbReference type="PROSITE" id="PS51737">
    <property type="entry name" value="RECOMBINASE_DNA_BIND"/>
    <property type="match status" value="1"/>
</dbReference>
<dbReference type="Pfam" id="PF00239">
    <property type="entry name" value="Resolvase"/>
    <property type="match status" value="1"/>
</dbReference>
<keyword evidence="1" id="KW-0175">Coiled coil</keyword>
<proteinExistence type="predicted"/>
<evidence type="ECO:0000259" key="2">
    <source>
        <dbReference type="PROSITE" id="PS51736"/>
    </source>
</evidence>
<dbReference type="OrthoDB" id="9784557at2"/>
<dbReference type="GO" id="GO:0000150">
    <property type="term" value="F:DNA strand exchange activity"/>
    <property type="evidence" value="ECO:0007669"/>
    <property type="project" value="InterPro"/>
</dbReference>
<dbReference type="InterPro" id="IPR006119">
    <property type="entry name" value="Resolv_N"/>
</dbReference>
<dbReference type="AlphaFoldDB" id="A0A371JGZ8"/>
<feature type="domain" description="Recombinase" evidence="3">
    <location>
        <begin position="175"/>
        <end position="317"/>
    </location>
</feature>
<evidence type="ECO:0000259" key="3">
    <source>
        <dbReference type="PROSITE" id="PS51737"/>
    </source>
</evidence>
<dbReference type="InterPro" id="IPR011109">
    <property type="entry name" value="DNA_bind_recombinase_dom"/>
</dbReference>
<protein>
    <recommendedName>
        <fullName evidence="6">DNA invertase Pin-like site-specific DNA recombinase</fullName>
    </recommendedName>
</protein>
<dbReference type="Gene3D" id="3.90.1750.20">
    <property type="entry name" value="Putative Large Serine Recombinase, Chain B, Domain 2"/>
    <property type="match status" value="1"/>
</dbReference>
<dbReference type="RefSeq" id="WP_094377230.1">
    <property type="nucleotide sequence ID" value="NZ_NOKA02000007.1"/>
</dbReference>
<evidence type="ECO:0000313" key="4">
    <source>
        <dbReference type="EMBL" id="RDY32010.1"/>
    </source>
</evidence>
<comment type="caution">
    <text evidence="4">The sequence shown here is derived from an EMBL/GenBank/DDBJ whole genome shotgun (WGS) entry which is preliminary data.</text>
</comment>
<gene>
    <name evidence="4" type="ORF">CG710_006840</name>
</gene>
<dbReference type="InterPro" id="IPR050639">
    <property type="entry name" value="SSR_resolvase"/>
</dbReference>
<evidence type="ECO:0000313" key="5">
    <source>
        <dbReference type="Proteomes" id="UP000216411"/>
    </source>
</evidence>
<feature type="domain" description="Resolvase/invertase-type recombinase catalytic" evidence="2">
    <location>
        <begin position="7"/>
        <end position="167"/>
    </location>
</feature>
<name>A0A371JGZ8_9FIRM</name>
<dbReference type="Pfam" id="PF07508">
    <property type="entry name" value="Recombinase"/>
    <property type="match status" value="1"/>
</dbReference>
<dbReference type="PROSITE" id="PS51736">
    <property type="entry name" value="RECOMBINASES_3"/>
    <property type="match status" value="1"/>
</dbReference>
<organism evidence="4 5">
    <name type="scientific">Lachnotalea glycerini</name>
    <dbReference type="NCBI Taxonomy" id="1763509"/>
    <lineage>
        <taxon>Bacteria</taxon>
        <taxon>Bacillati</taxon>
        <taxon>Bacillota</taxon>
        <taxon>Clostridia</taxon>
        <taxon>Lachnospirales</taxon>
        <taxon>Lachnospiraceae</taxon>
        <taxon>Lachnotalea</taxon>
    </lineage>
</organism>
<evidence type="ECO:0000256" key="1">
    <source>
        <dbReference type="SAM" id="Coils"/>
    </source>
</evidence>
<keyword evidence="5" id="KW-1185">Reference proteome</keyword>